<name>A0A1R3JN27_COCAP</name>
<comment type="caution">
    <text evidence="2">The sequence shown here is derived from an EMBL/GenBank/DDBJ whole genome shotgun (WGS) entry which is preliminary data.</text>
</comment>
<evidence type="ECO:0000313" key="3">
    <source>
        <dbReference type="Proteomes" id="UP000188268"/>
    </source>
</evidence>
<keyword evidence="3" id="KW-1185">Reference proteome</keyword>
<organism evidence="2 3">
    <name type="scientific">Corchorus capsularis</name>
    <name type="common">Jute</name>
    <dbReference type="NCBI Taxonomy" id="210143"/>
    <lineage>
        <taxon>Eukaryota</taxon>
        <taxon>Viridiplantae</taxon>
        <taxon>Streptophyta</taxon>
        <taxon>Embryophyta</taxon>
        <taxon>Tracheophyta</taxon>
        <taxon>Spermatophyta</taxon>
        <taxon>Magnoliopsida</taxon>
        <taxon>eudicotyledons</taxon>
        <taxon>Gunneridae</taxon>
        <taxon>Pentapetalae</taxon>
        <taxon>rosids</taxon>
        <taxon>malvids</taxon>
        <taxon>Malvales</taxon>
        <taxon>Malvaceae</taxon>
        <taxon>Grewioideae</taxon>
        <taxon>Apeibeae</taxon>
        <taxon>Corchorus</taxon>
    </lineage>
</organism>
<reference evidence="2 3" key="1">
    <citation type="submission" date="2013-09" db="EMBL/GenBank/DDBJ databases">
        <title>Corchorus capsularis genome sequencing.</title>
        <authorList>
            <person name="Alam M."/>
            <person name="Haque M.S."/>
            <person name="Islam M.S."/>
            <person name="Emdad E.M."/>
            <person name="Islam M.M."/>
            <person name="Ahmed B."/>
            <person name="Halim A."/>
            <person name="Hossen Q.M.M."/>
            <person name="Hossain M.Z."/>
            <person name="Ahmed R."/>
            <person name="Khan M.M."/>
            <person name="Islam R."/>
            <person name="Rashid M.M."/>
            <person name="Khan S.A."/>
            <person name="Rahman M.S."/>
            <person name="Alam M."/>
        </authorList>
    </citation>
    <scope>NUCLEOTIDE SEQUENCE [LARGE SCALE GENOMIC DNA]</scope>
    <source>
        <strain evidence="3">cv. CVL-1</strain>
        <tissue evidence="2">Whole seedling</tissue>
    </source>
</reference>
<evidence type="ECO:0000313" key="2">
    <source>
        <dbReference type="EMBL" id="OMO96191.1"/>
    </source>
</evidence>
<feature type="compositionally biased region" description="Basic and acidic residues" evidence="1">
    <location>
        <begin position="1"/>
        <end position="12"/>
    </location>
</feature>
<sequence length="25" mass="2828">MTTAETNERASEEVNDNPPIESHQK</sequence>
<dbReference type="AlphaFoldDB" id="A0A1R3JN27"/>
<evidence type="ECO:0000256" key="1">
    <source>
        <dbReference type="SAM" id="MobiDB-lite"/>
    </source>
</evidence>
<accession>A0A1R3JN27</accession>
<dbReference type="Proteomes" id="UP000188268">
    <property type="component" value="Unassembled WGS sequence"/>
</dbReference>
<protein>
    <submittedName>
        <fullName evidence="2">Uncharacterized protein</fullName>
    </submittedName>
</protein>
<feature type="region of interest" description="Disordered" evidence="1">
    <location>
        <begin position="1"/>
        <end position="25"/>
    </location>
</feature>
<dbReference type="EMBL" id="AWWV01007489">
    <property type="protein sequence ID" value="OMO96191.1"/>
    <property type="molecule type" value="Genomic_DNA"/>
</dbReference>
<gene>
    <name evidence="2" type="ORF">CCACVL1_05049</name>
</gene>
<proteinExistence type="predicted"/>
<dbReference type="Gramene" id="OMO96191">
    <property type="protein sequence ID" value="OMO96191"/>
    <property type="gene ID" value="CCACVL1_05049"/>
</dbReference>